<dbReference type="Gene3D" id="3.20.20.70">
    <property type="entry name" value="Aldolase class I"/>
    <property type="match status" value="1"/>
</dbReference>
<evidence type="ECO:0000313" key="9">
    <source>
        <dbReference type="EMBL" id="SEL29342.1"/>
    </source>
</evidence>
<dbReference type="InterPro" id="IPR034457">
    <property type="entry name" value="Organic_radical-activating"/>
</dbReference>
<organism evidence="9 10">
    <name type="scientific">Ectothiorhodospira marina</name>
    <dbReference type="NCBI Taxonomy" id="1396821"/>
    <lineage>
        <taxon>Bacteria</taxon>
        <taxon>Pseudomonadati</taxon>
        <taxon>Pseudomonadota</taxon>
        <taxon>Gammaproteobacteria</taxon>
        <taxon>Chromatiales</taxon>
        <taxon>Ectothiorhodospiraceae</taxon>
        <taxon>Ectothiorhodospira</taxon>
    </lineage>
</organism>
<dbReference type="SFLD" id="SFLDG01111">
    <property type="entry name" value="Uncharacterised_Radical_SAM_Su"/>
    <property type="match status" value="1"/>
</dbReference>
<dbReference type="RefSeq" id="WP_090254413.1">
    <property type="nucleotide sequence ID" value="NZ_FOAA01000013.1"/>
</dbReference>
<feature type="domain" description="Radical SAM core" evidence="8">
    <location>
        <begin position="25"/>
        <end position="195"/>
    </location>
</feature>
<keyword evidence="7" id="KW-0411">Iron-sulfur</keyword>
<dbReference type="Pfam" id="PF04055">
    <property type="entry name" value="Radical_SAM"/>
    <property type="match status" value="1"/>
</dbReference>
<evidence type="ECO:0000256" key="2">
    <source>
        <dbReference type="ARBA" id="ARBA00022485"/>
    </source>
</evidence>
<dbReference type="InterPro" id="IPR023821">
    <property type="entry name" value="rSAM_TatD-assoc"/>
</dbReference>
<dbReference type="InterPro" id="IPR058240">
    <property type="entry name" value="rSAM_sf"/>
</dbReference>
<dbReference type="GO" id="GO:0051539">
    <property type="term" value="F:4 iron, 4 sulfur cluster binding"/>
    <property type="evidence" value="ECO:0007669"/>
    <property type="project" value="UniProtKB-KW"/>
</dbReference>
<dbReference type="Proteomes" id="UP000199256">
    <property type="component" value="Unassembled WGS sequence"/>
</dbReference>
<keyword evidence="2" id="KW-0004">4Fe-4S</keyword>
<evidence type="ECO:0000256" key="5">
    <source>
        <dbReference type="ARBA" id="ARBA00022723"/>
    </source>
</evidence>
<evidence type="ECO:0000256" key="3">
    <source>
        <dbReference type="ARBA" id="ARBA00022526"/>
    </source>
</evidence>
<dbReference type="InterPro" id="IPR013785">
    <property type="entry name" value="Aldolase_TIM"/>
</dbReference>
<dbReference type="GO" id="GO:0003824">
    <property type="term" value="F:catalytic activity"/>
    <property type="evidence" value="ECO:0007669"/>
    <property type="project" value="InterPro"/>
</dbReference>
<keyword evidence="3" id="KW-0313">Glucose metabolism</keyword>
<dbReference type="PANTHER" id="PTHR30352">
    <property type="entry name" value="PYRUVATE FORMATE-LYASE-ACTIVATING ENZYME"/>
    <property type="match status" value="1"/>
</dbReference>
<dbReference type="CDD" id="cd01335">
    <property type="entry name" value="Radical_SAM"/>
    <property type="match status" value="1"/>
</dbReference>
<dbReference type="InterPro" id="IPR007197">
    <property type="entry name" value="rSAM"/>
</dbReference>
<dbReference type="PANTHER" id="PTHR30352:SF5">
    <property type="entry name" value="PYRUVATE FORMATE-LYASE 1-ACTIVATING ENZYME"/>
    <property type="match status" value="1"/>
</dbReference>
<gene>
    <name evidence="9" type="ORF">SAMN05444515_11311</name>
</gene>
<keyword evidence="5" id="KW-0479">Metal-binding</keyword>
<dbReference type="GO" id="GO:0006006">
    <property type="term" value="P:glucose metabolic process"/>
    <property type="evidence" value="ECO:0007669"/>
    <property type="project" value="UniProtKB-KW"/>
</dbReference>
<sequence>MQQTANHHDAERVVGYTLHGRRYLNVTNRCTLRCAFCPKFNKTWDVQGYGLRMHADPTVAEMIEAVGDPAQWDAVVFCGLGEPTLRLEDILEVAREVKARGARSVRINTDGLANLVHDRDVTPEMAGCIDALSISLNAQDELTYERHCRPKLPGSHAALLDFARKARAHVPEVTLTAVDGLAGVDIAACEAIARDLGVGFRRRVLDKVG</sequence>
<evidence type="ECO:0000313" key="10">
    <source>
        <dbReference type="Proteomes" id="UP000199256"/>
    </source>
</evidence>
<evidence type="ECO:0000256" key="6">
    <source>
        <dbReference type="ARBA" id="ARBA00023004"/>
    </source>
</evidence>
<keyword evidence="4" id="KW-0949">S-adenosyl-L-methionine</keyword>
<dbReference type="OrthoDB" id="6258756at2"/>
<keyword evidence="6" id="KW-0408">Iron</keyword>
<keyword evidence="10" id="KW-1185">Reference proteome</keyword>
<evidence type="ECO:0000256" key="4">
    <source>
        <dbReference type="ARBA" id="ARBA00022691"/>
    </source>
</evidence>
<evidence type="ECO:0000259" key="8">
    <source>
        <dbReference type="Pfam" id="PF04055"/>
    </source>
</evidence>
<dbReference type="SFLD" id="SFLDS00029">
    <property type="entry name" value="Radical_SAM"/>
    <property type="match status" value="1"/>
</dbReference>
<accession>A0A1H7P0J1</accession>
<proteinExistence type="predicted"/>
<name>A0A1H7P0J1_9GAMM</name>
<evidence type="ECO:0000256" key="7">
    <source>
        <dbReference type="ARBA" id="ARBA00023014"/>
    </source>
</evidence>
<dbReference type="SUPFAM" id="SSF102114">
    <property type="entry name" value="Radical SAM enzymes"/>
    <property type="match status" value="1"/>
</dbReference>
<reference evidence="10" key="1">
    <citation type="submission" date="2016-10" db="EMBL/GenBank/DDBJ databases">
        <authorList>
            <person name="Varghese N."/>
            <person name="Submissions S."/>
        </authorList>
    </citation>
    <scope>NUCLEOTIDE SEQUENCE [LARGE SCALE GENOMIC DNA]</scope>
    <source>
        <strain evidence="10">DSM 241</strain>
    </source>
</reference>
<evidence type="ECO:0000256" key="1">
    <source>
        <dbReference type="ARBA" id="ARBA00001966"/>
    </source>
</evidence>
<dbReference type="NCBIfam" id="TIGR04038">
    <property type="entry name" value="tatD_link_rSAM"/>
    <property type="match status" value="1"/>
</dbReference>
<dbReference type="EMBL" id="FOAA01000013">
    <property type="protein sequence ID" value="SEL29342.1"/>
    <property type="molecule type" value="Genomic_DNA"/>
</dbReference>
<dbReference type="AlphaFoldDB" id="A0A1H7P0J1"/>
<dbReference type="STRING" id="1396821.SAMN05444515_11311"/>
<comment type="cofactor">
    <cofactor evidence="1">
        <name>[4Fe-4S] cluster</name>
        <dbReference type="ChEBI" id="CHEBI:49883"/>
    </cofactor>
</comment>
<keyword evidence="3" id="KW-0119">Carbohydrate metabolism</keyword>
<dbReference type="GO" id="GO:0046872">
    <property type="term" value="F:metal ion binding"/>
    <property type="evidence" value="ECO:0007669"/>
    <property type="project" value="UniProtKB-KW"/>
</dbReference>
<protein>
    <submittedName>
        <fullName evidence="9">TatD DNase family protein</fullName>
    </submittedName>
</protein>